<dbReference type="SMART" id="SM00497">
    <property type="entry name" value="IENR1"/>
    <property type="match status" value="2"/>
</dbReference>
<evidence type="ECO:0000259" key="3">
    <source>
        <dbReference type="PROSITE" id="PS50164"/>
    </source>
</evidence>
<dbReference type="Gene3D" id="1.10.10.10">
    <property type="entry name" value="Winged helix-like DNA-binding domain superfamily/Winged helix DNA-binding domain"/>
    <property type="match status" value="2"/>
</dbReference>
<evidence type="ECO:0000256" key="2">
    <source>
        <dbReference type="ARBA" id="ARBA00022842"/>
    </source>
</evidence>
<evidence type="ECO:0000256" key="1">
    <source>
        <dbReference type="ARBA" id="ARBA00001946"/>
    </source>
</evidence>
<dbReference type="InterPro" id="IPR003647">
    <property type="entry name" value="Intron_nuc_1_rpt"/>
</dbReference>
<dbReference type="InterPro" id="IPR035901">
    <property type="entry name" value="GIY-YIG_endonuc_sf"/>
</dbReference>
<name>A0A8S5MJB8_9CAUD</name>
<dbReference type="InterPro" id="IPR010896">
    <property type="entry name" value="NUMOD1"/>
</dbReference>
<accession>A0A8S5MJB8</accession>
<evidence type="ECO:0000313" key="4">
    <source>
        <dbReference type="EMBL" id="DAD82304.1"/>
    </source>
</evidence>
<proteinExistence type="predicted"/>
<dbReference type="Pfam" id="PF01541">
    <property type="entry name" value="GIY-YIG"/>
    <property type="match status" value="1"/>
</dbReference>
<keyword evidence="2" id="KW-0460">Magnesium</keyword>
<keyword evidence="4" id="KW-0255">Endonuclease</keyword>
<dbReference type="InterPro" id="IPR000305">
    <property type="entry name" value="GIY-YIG_endonuc"/>
</dbReference>
<dbReference type="GO" id="GO:0004519">
    <property type="term" value="F:endonuclease activity"/>
    <property type="evidence" value="ECO:0007669"/>
    <property type="project" value="UniProtKB-KW"/>
</dbReference>
<dbReference type="Pfam" id="PF07453">
    <property type="entry name" value="NUMOD1"/>
    <property type="match status" value="2"/>
</dbReference>
<feature type="domain" description="GIY-YIG" evidence="3">
    <location>
        <begin position="28"/>
        <end position="111"/>
    </location>
</feature>
<dbReference type="PROSITE" id="PS50164">
    <property type="entry name" value="GIY_YIG"/>
    <property type="match status" value="1"/>
</dbReference>
<dbReference type="CDD" id="cd10443">
    <property type="entry name" value="GIY-YIG_HE_Tlr8p_PBC-V_like"/>
    <property type="match status" value="1"/>
</dbReference>
<keyword evidence="4" id="KW-0540">Nuclease</keyword>
<keyword evidence="4" id="KW-0378">Hydrolase</keyword>
<reference evidence="4" key="1">
    <citation type="journal article" date="2021" name="Proc. Natl. Acad. Sci. U.S.A.">
        <title>A Catalog of Tens of Thousands of Viruses from Human Metagenomes Reveals Hidden Associations with Chronic Diseases.</title>
        <authorList>
            <person name="Tisza M.J."/>
            <person name="Buck C.B."/>
        </authorList>
    </citation>
    <scope>NUCLEOTIDE SEQUENCE</scope>
    <source>
        <strain evidence="4">CtcfK29</strain>
    </source>
</reference>
<dbReference type="Gene3D" id="3.40.1440.10">
    <property type="entry name" value="GIY-YIG endonuclease"/>
    <property type="match status" value="1"/>
</dbReference>
<sequence length="276" mass="31832">MENVKFNKCQTPLDDLHLEKYPAEVQDSKYTVYRHINPINGKVYVGITKLSLSDRWNKGKGYKRCKLFYRAIQKYGWNDLLHCIVSSHLNKEVACLLERHLIKYYKSKGLSYNITDGGEGTIGFNMPEEAKRKISKYLHETRGKAVLQYTLDGNFIKEFKSAQEASNMLKLGKTSVSNCASGAAGKNTLHGFVFIYKDDIDTLQHRLNLCKDTWKDYRIAQYKEGILINTFNSIREAERVTGVNRVCIRKNINGVFKRAGDYTWEKVKEDDLYGNN</sequence>
<comment type="cofactor">
    <cofactor evidence="1">
        <name>Mg(2+)</name>
        <dbReference type="ChEBI" id="CHEBI:18420"/>
    </cofactor>
</comment>
<dbReference type="EMBL" id="BK014916">
    <property type="protein sequence ID" value="DAD82304.1"/>
    <property type="molecule type" value="Genomic_DNA"/>
</dbReference>
<dbReference type="InterPro" id="IPR036388">
    <property type="entry name" value="WH-like_DNA-bd_sf"/>
</dbReference>
<dbReference type="SUPFAM" id="SSF82771">
    <property type="entry name" value="GIY-YIG endonuclease"/>
    <property type="match status" value="1"/>
</dbReference>
<protein>
    <submittedName>
        <fullName evidence="4">Intron associated endonuclease</fullName>
    </submittedName>
</protein>
<organism evidence="4">
    <name type="scientific">CrAss-like virus sp. ctcfK29</name>
    <dbReference type="NCBI Taxonomy" id="2826827"/>
    <lineage>
        <taxon>Viruses</taxon>
        <taxon>Duplodnaviria</taxon>
        <taxon>Heunggongvirae</taxon>
        <taxon>Uroviricota</taxon>
        <taxon>Caudoviricetes</taxon>
        <taxon>Crassvirales</taxon>
    </lineage>
</organism>
<dbReference type="SMART" id="SM00465">
    <property type="entry name" value="GIYc"/>
    <property type="match status" value="1"/>
</dbReference>